<dbReference type="Proteomes" id="UP000326678">
    <property type="component" value="Chromosome Gxm2"/>
</dbReference>
<keyword evidence="2" id="KW-1185">Reference proteome</keyword>
<dbReference type="KEGG" id="nsh:GXM_07999"/>
<organism evidence="1 2">
    <name type="scientific">Nostoc sphaeroides CCNUC1</name>
    <dbReference type="NCBI Taxonomy" id="2653204"/>
    <lineage>
        <taxon>Bacteria</taxon>
        <taxon>Bacillati</taxon>
        <taxon>Cyanobacteriota</taxon>
        <taxon>Cyanophyceae</taxon>
        <taxon>Nostocales</taxon>
        <taxon>Nostocaceae</taxon>
        <taxon>Nostoc</taxon>
    </lineage>
</organism>
<sequence>MRYHSGFMEAKTDEGKDAKETCQKYVWGKTEATGKSYQ</sequence>
<evidence type="ECO:0000313" key="1">
    <source>
        <dbReference type="EMBL" id="QFS50505.1"/>
    </source>
</evidence>
<dbReference type="EMBL" id="CP045227">
    <property type="protein sequence ID" value="QFS50505.1"/>
    <property type="molecule type" value="Genomic_DNA"/>
</dbReference>
<name>A0A5P8WCG8_9NOSO</name>
<protein>
    <submittedName>
        <fullName evidence="1">Uncharacterized protein</fullName>
    </submittedName>
</protein>
<accession>A0A5P8WCG8</accession>
<gene>
    <name evidence="1" type="ORF">GXM_07999</name>
</gene>
<reference evidence="1 2" key="1">
    <citation type="submission" date="2019-10" db="EMBL/GenBank/DDBJ databases">
        <title>Genomic and transcriptomic insights into the perfect genentic adaptation of a filamentous nitrogen-fixing cyanobacterium to rice fields.</title>
        <authorList>
            <person name="Chen Z."/>
        </authorList>
    </citation>
    <scope>NUCLEOTIDE SEQUENCE [LARGE SCALE GENOMIC DNA]</scope>
    <source>
        <strain evidence="1">CCNUC1</strain>
    </source>
</reference>
<evidence type="ECO:0000313" key="2">
    <source>
        <dbReference type="Proteomes" id="UP000326678"/>
    </source>
</evidence>
<proteinExistence type="predicted"/>
<dbReference type="AlphaFoldDB" id="A0A5P8WCG8"/>